<sequence length="192" mass="20733">MAEVRVAPCARADDAVAVLDRPGDAGRCFCQWDRLTRPAYRESPADVLKDRLATRITGADASPGVVATVEGEPVGWASVAPRPEFPRIRNSPSMTTPELKADWDDPGIWSVTCFVVRTGYRRRGVASALLPAAVEHARASGAHTLEGYPLEPGPRRLSSADLFRGTVSLFRAAGFDVVARPRDGRAVVRLVL</sequence>
<evidence type="ECO:0000313" key="3">
    <source>
        <dbReference type="Proteomes" id="UP000321118"/>
    </source>
</evidence>
<dbReference type="InterPro" id="IPR016181">
    <property type="entry name" value="Acyl_CoA_acyltransferase"/>
</dbReference>
<comment type="caution">
    <text evidence="2">The sequence shown here is derived from an EMBL/GenBank/DDBJ whole genome shotgun (WGS) entry which is preliminary data.</text>
</comment>
<dbReference type="Gene3D" id="3.40.630.30">
    <property type="match status" value="1"/>
</dbReference>
<keyword evidence="3" id="KW-1185">Reference proteome</keyword>
<dbReference type="RefSeq" id="WP_146928348.1">
    <property type="nucleotide sequence ID" value="NZ_BJUB01000009.1"/>
</dbReference>
<dbReference type="Proteomes" id="UP000321118">
    <property type="component" value="Unassembled WGS sequence"/>
</dbReference>
<feature type="domain" description="N-acetyltransferase" evidence="1">
    <location>
        <begin position="18"/>
        <end position="192"/>
    </location>
</feature>
<dbReference type="GO" id="GO:0016747">
    <property type="term" value="F:acyltransferase activity, transferring groups other than amino-acyl groups"/>
    <property type="evidence" value="ECO:0007669"/>
    <property type="project" value="InterPro"/>
</dbReference>
<reference evidence="2 3" key="1">
    <citation type="submission" date="2019-07" db="EMBL/GenBank/DDBJ databases">
        <title>Whole genome shotgun sequence of Cellulomonas xylanilytica NBRC 101102.</title>
        <authorList>
            <person name="Hosoyama A."/>
            <person name="Uohara A."/>
            <person name="Ohji S."/>
            <person name="Ichikawa N."/>
        </authorList>
    </citation>
    <scope>NUCLEOTIDE SEQUENCE [LARGE SCALE GENOMIC DNA]</scope>
    <source>
        <strain evidence="2 3">NBRC 101102</strain>
    </source>
</reference>
<name>A0A510V6D3_9CELL</name>
<evidence type="ECO:0000313" key="2">
    <source>
        <dbReference type="EMBL" id="GEK22434.1"/>
    </source>
</evidence>
<dbReference type="OrthoDB" id="3239945at2"/>
<dbReference type="SUPFAM" id="SSF55729">
    <property type="entry name" value="Acyl-CoA N-acyltransferases (Nat)"/>
    <property type="match status" value="1"/>
</dbReference>
<protein>
    <submittedName>
        <fullName evidence="2">N-acetyltransferase GCN5</fullName>
    </submittedName>
</protein>
<gene>
    <name evidence="2" type="ORF">CXY01_29540</name>
</gene>
<keyword evidence="2" id="KW-0808">Transferase</keyword>
<dbReference type="PROSITE" id="PS51186">
    <property type="entry name" value="GNAT"/>
    <property type="match status" value="1"/>
</dbReference>
<proteinExistence type="predicted"/>
<organism evidence="2 3">
    <name type="scientific">Cellulomonas xylanilytica</name>
    <dbReference type="NCBI Taxonomy" id="233583"/>
    <lineage>
        <taxon>Bacteria</taxon>
        <taxon>Bacillati</taxon>
        <taxon>Actinomycetota</taxon>
        <taxon>Actinomycetes</taxon>
        <taxon>Micrococcales</taxon>
        <taxon>Cellulomonadaceae</taxon>
        <taxon>Cellulomonas</taxon>
    </lineage>
</organism>
<dbReference type="InterPro" id="IPR000182">
    <property type="entry name" value="GNAT_dom"/>
</dbReference>
<dbReference type="EMBL" id="BJUB01000009">
    <property type="protein sequence ID" value="GEK22434.1"/>
    <property type="molecule type" value="Genomic_DNA"/>
</dbReference>
<evidence type="ECO:0000259" key="1">
    <source>
        <dbReference type="PROSITE" id="PS51186"/>
    </source>
</evidence>
<dbReference type="AlphaFoldDB" id="A0A510V6D3"/>
<dbReference type="Pfam" id="PF00583">
    <property type="entry name" value="Acetyltransf_1"/>
    <property type="match status" value="1"/>
</dbReference>
<accession>A0A510V6D3</accession>
<dbReference type="CDD" id="cd04301">
    <property type="entry name" value="NAT_SF"/>
    <property type="match status" value="1"/>
</dbReference>